<dbReference type="InterPro" id="IPR008407">
    <property type="entry name" value="Brnchd-chn_aa_trnsp_AzlD"/>
</dbReference>
<protein>
    <submittedName>
        <fullName evidence="2">AzlD family protein</fullName>
    </submittedName>
</protein>
<evidence type="ECO:0000313" key="3">
    <source>
        <dbReference type="Proteomes" id="UP001589865"/>
    </source>
</evidence>
<dbReference type="EMBL" id="JBHLUN010000006">
    <property type="protein sequence ID" value="MFC0408437.1"/>
    <property type="molecule type" value="Genomic_DNA"/>
</dbReference>
<dbReference type="Pfam" id="PF05437">
    <property type="entry name" value="AzlD"/>
    <property type="match status" value="1"/>
</dbReference>
<reference evidence="2 3" key="1">
    <citation type="submission" date="2024-09" db="EMBL/GenBank/DDBJ databases">
        <authorList>
            <person name="Sun Q."/>
            <person name="Mori K."/>
        </authorList>
    </citation>
    <scope>NUCLEOTIDE SEQUENCE [LARGE SCALE GENOMIC DNA]</scope>
    <source>
        <strain evidence="2 3">TBRC 5777</strain>
    </source>
</reference>
<feature type="transmembrane region" description="Helical" evidence="1">
    <location>
        <begin position="85"/>
        <end position="104"/>
    </location>
</feature>
<name>A0ABV6JT04_9PROT</name>
<evidence type="ECO:0000256" key="1">
    <source>
        <dbReference type="SAM" id="Phobius"/>
    </source>
</evidence>
<keyword evidence="1" id="KW-0472">Membrane</keyword>
<proteinExistence type="predicted"/>
<gene>
    <name evidence="2" type="ORF">ACFFGY_09275</name>
</gene>
<keyword evidence="3" id="KW-1185">Reference proteome</keyword>
<organism evidence="2 3">
    <name type="scientific">Roseomonas elaeocarpi</name>
    <dbReference type="NCBI Taxonomy" id="907779"/>
    <lineage>
        <taxon>Bacteria</taxon>
        <taxon>Pseudomonadati</taxon>
        <taxon>Pseudomonadota</taxon>
        <taxon>Alphaproteobacteria</taxon>
        <taxon>Acetobacterales</taxon>
        <taxon>Roseomonadaceae</taxon>
        <taxon>Roseomonas</taxon>
    </lineage>
</organism>
<dbReference type="Proteomes" id="UP001589865">
    <property type="component" value="Unassembled WGS sequence"/>
</dbReference>
<feature type="transmembrane region" description="Helical" evidence="1">
    <location>
        <begin position="54"/>
        <end position="79"/>
    </location>
</feature>
<keyword evidence="1" id="KW-1133">Transmembrane helix</keyword>
<keyword evidence="1" id="KW-0812">Transmembrane</keyword>
<dbReference type="RefSeq" id="WP_377044190.1">
    <property type="nucleotide sequence ID" value="NZ_JBHLUN010000006.1"/>
</dbReference>
<sequence>MTADAWLLRWDVLGAVLAMAAATYLCRIAGTVLRRAVQLPRFLEAMLRELPGPLFVAYVTPALAEAGVTGLLAAAAVMLTQWRTGQLALSIPMGVVALALLRLWPA</sequence>
<accession>A0ABV6JT04</accession>
<feature type="transmembrane region" description="Helical" evidence="1">
    <location>
        <begin position="12"/>
        <end position="33"/>
    </location>
</feature>
<evidence type="ECO:0000313" key="2">
    <source>
        <dbReference type="EMBL" id="MFC0408437.1"/>
    </source>
</evidence>
<comment type="caution">
    <text evidence="2">The sequence shown here is derived from an EMBL/GenBank/DDBJ whole genome shotgun (WGS) entry which is preliminary data.</text>
</comment>